<comment type="caution">
    <text evidence="2">The sequence shown here is derived from an EMBL/GenBank/DDBJ whole genome shotgun (WGS) entry which is preliminary data.</text>
</comment>
<sequence>MSSRLVAKPSAPYSPDGPHDFMHNKVLVCDHTVATGSYNFSTNAEGNAENQLHLHAPELANQYASYIDTLLTTYRHA</sequence>
<keyword evidence="3" id="KW-1185">Reference proteome</keyword>
<dbReference type="AlphaFoldDB" id="A0A4D4JGB9"/>
<dbReference type="EMBL" id="BJFL01000097">
    <property type="protein sequence ID" value="GDY34070.1"/>
    <property type="molecule type" value="Genomic_DNA"/>
</dbReference>
<gene>
    <name evidence="2" type="ORF">GTS_57030</name>
</gene>
<evidence type="ECO:0000259" key="1">
    <source>
        <dbReference type="Pfam" id="PF13091"/>
    </source>
</evidence>
<organism evidence="2 3">
    <name type="scientific">Gandjariella thermophila</name>
    <dbReference type="NCBI Taxonomy" id="1931992"/>
    <lineage>
        <taxon>Bacteria</taxon>
        <taxon>Bacillati</taxon>
        <taxon>Actinomycetota</taxon>
        <taxon>Actinomycetes</taxon>
        <taxon>Pseudonocardiales</taxon>
        <taxon>Pseudonocardiaceae</taxon>
        <taxon>Gandjariella</taxon>
    </lineage>
</organism>
<name>A0A4D4JGB9_9PSEU</name>
<accession>A0A4D4JGB9</accession>
<feature type="domain" description="Phospholipase D-like" evidence="1">
    <location>
        <begin position="19"/>
        <end position="70"/>
    </location>
</feature>
<evidence type="ECO:0000313" key="3">
    <source>
        <dbReference type="Proteomes" id="UP000298860"/>
    </source>
</evidence>
<reference evidence="3" key="1">
    <citation type="submission" date="2019-04" db="EMBL/GenBank/DDBJ databases">
        <title>Draft genome sequence of Pseudonocardiaceae bacterium SL3-2-4.</title>
        <authorList>
            <person name="Ningsih F."/>
            <person name="Yokota A."/>
            <person name="Sakai Y."/>
            <person name="Nanatani K."/>
            <person name="Yabe S."/>
            <person name="Oetari A."/>
            <person name="Sjamsuridzal W."/>
        </authorList>
    </citation>
    <scope>NUCLEOTIDE SEQUENCE [LARGE SCALE GENOMIC DNA]</scope>
    <source>
        <strain evidence="3">SL3-2-4</strain>
    </source>
</reference>
<protein>
    <recommendedName>
        <fullName evidence="1">Phospholipase D-like domain-containing protein</fullName>
    </recommendedName>
</protein>
<proteinExistence type="predicted"/>
<dbReference type="Proteomes" id="UP000298860">
    <property type="component" value="Unassembled WGS sequence"/>
</dbReference>
<dbReference type="Pfam" id="PF13091">
    <property type="entry name" value="PLDc_2"/>
    <property type="match status" value="1"/>
</dbReference>
<evidence type="ECO:0000313" key="2">
    <source>
        <dbReference type="EMBL" id="GDY34070.1"/>
    </source>
</evidence>
<dbReference type="SUPFAM" id="SSF56024">
    <property type="entry name" value="Phospholipase D/nuclease"/>
    <property type="match status" value="1"/>
</dbReference>
<dbReference type="InterPro" id="IPR025202">
    <property type="entry name" value="PLD-like_dom"/>
</dbReference>
<dbReference type="Gene3D" id="3.30.870.10">
    <property type="entry name" value="Endonuclease Chain A"/>
    <property type="match status" value="1"/>
</dbReference>